<evidence type="ECO:0000313" key="2">
    <source>
        <dbReference type="Proteomes" id="UP001303046"/>
    </source>
</evidence>
<name>A0ABR1DGN2_NECAM</name>
<reference evidence="1 2" key="1">
    <citation type="submission" date="2023-08" db="EMBL/GenBank/DDBJ databases">
        <title>A Necator americanus chromosomal reference genome.</title>
        <authorList>
            <person name="Ilik V."/>
            <person name="Petrzelkova K.J."/>
            <person name="Pardy F."/>
            <person name="Fuh T."/>
            <person name="Niatou-Singa F.S."/>
            <person name="Gouil Q."/>
            <person name="Baker L."/>
            <person name="Ritchie M.E."/>
            <person name="Jex A.R."/>
            <person name="Gazzola D."/>
            <person name="Li H."/>
            <person name="Toshio Fujiwara R."/>
            <person name="Zhan B."/>
            <person name="Aroian R.V."/>
            <person name="Pafco B."/>
            <person name="Schwarz E.M."/>
        </authorList>
    </citation>
    <scope>NUCLEOTIDE SEQUENCE [LARGE SCALE GENOMIC DNA]</scope>
    <source>
        <strain evidence="1 2">Aroian</strain>
        <tissue evidence="1">Whole animal</tissue>
    </source>
</reference>
<comment type="caution">
    <text evidence="1">The sequence shown here is derived from an EMBL/GenBank/DDBJ whole genome shotgun (WGS) entry which is preliminary data.</text>
</comment>
<dbReference type="Proteomes" id="UP001303046">
    <property type="component" value="Unassembled WGS sequence"/>
</dbReference>
<gene>
    <name evidence="1" type="primary">Necator_chrIV.g15165</name>
    <name evidence="1" type="ORF">RB195_001870</name>
</gene>
<dbReference type="EMBL" id="JAVFWL010000004">
    <property type="protein sequence ID" value="KAK6749517.1"/>
    <property type="molecule type" value="Genomic_DNA"/>
</dbReference>
<organism evidence="1 2">
    <name type="scientific">Necator americanus</name>
    <name type="common">Human hookworm</name>
    <dbReference type="NCBI Taxonomy" id="51031"/>
    <lineage>
        <taxon>Eukaryota</taxon>
        <taxon>Metazoa</taxon>
        <taxon>Ecdysozoa</taxon>
        <taxon>Nematoda</taxon>
        <taxon>Chromadorea</taxon>
        <taxon>Rhabditida</taxon>
        <taxon>Rhabditina</taxon>
        <taxon>Rhabditomorpha</taxon>
        <taxon>Strongyloidea</taxon>
        <taxon>Ancylostomatidae</taxon>
        <taxon>Bunostominae</taxon>
        <taxon>Necator</taxon>
    </lineage>
</organism>
<evidence type="ECO:0000313" key="1">
    <source>
        <dbReference type="EMBL" id="KAK6749517.1"/>
    </source>
</evidence>
<keyword evidence="2" id="KW-1185">Reference proteome</keyword>
<sequence length="93" mass="10728">MMGKNIWYRLRKRKVVYDDHVLEESLSQCSGTSRRTQSLTTRCGSEDYEPLLNVPRIPCATYFDQISKTIEERIAGKGKDFVGLIRMHCTPSD</sequence>
<protein>
    <submittedName>
        <fullName evidence="1">Uncharacterized protein</fullName>
    </submittedName>
</protein>
<accession>A0ABR1DGN2</accession>
<proteinExistence type="predicted"/>